<dbReference type="AlphaFoldDB" id="A0A127F9U0"/>
<organism evidence="1 2">
    <name type="scientific">Steroidobacter denitrificans</name>
    <dbReference type="NCBI Taxonomy" id="465721"/>
    <lineage>
        <taxon>Bacteria</taxon>
        <taxon>Pseudomonadati</taxon>
        <taxon>Pseudomonadota</taxon>
        <taxon>Gammaproteobacteria</taxon>
        <taxon>Steroidobacterales</taxon>
        <taxon>Steroidobacteraceae</taxon>
        <taxon>Steroidobacter</taxon>
    </lineage>
</organism>
<dbReference type="EMBL" id="CP011971">
    <property type="protein sequence ID" value="AMN47186.1"/>
    <property type="molecule type" value="Genomic_DNA"/>
</dbReference>
<evidence type="ECO:0000313" key="2">
    <source>
        <dbReference type="Proteomes" id="UP000070250"/>
    </source>
</evidence>
<reference evidence="1 2" key="1">
    <citation type="submission" date="2015-06" db="EMBL/GenBank/DDBJ databases">
        <title>A Comprehensive Approach to Explore the Metabolic and Phylogenetic Diversity of Bacterial Steroid Degradation in the Environment: Testosterone as an Example.</title>
        <authorList>
            <person name="Yang F.-C."/>
            <person name="Chen Y.-L."/>
            <person name="Yu C.-P."/>
            <person name="Tang S.-L."/>
            <person name="Wang P.-H."/>
            <person name="Ismail W."/>
            <person name="Wang C.-H."/>
            <person name="Yang C.-Y."/>
            <person name="Chiang Y.-R."/>
        </authorList>
    </citation>
    <scope>NUCLEOTIDE SEQUENCE [LARGE SCALE GENOMIC DNA]</scope>
    <source>
        <strain evidence="1 2">DSM 18526</strain>
    </source>
</reference>
<dbReference type="Proteomes" id="UP000070250">
    <property type="component" value="Chromosome"/>
</dbReference>
<name>A0A127F9U0_STEDE</name>
<accession>A0A127F9U0</accession>
<dbReference type="RefSeq" id="WP_066920442.1">
    <property type="nucleotide sequence ID" value="NZ_CP011971.1"/>
</dbReference>
<protein>
    <submittedName>
        <fullName evidence="1">Uncharacterized protein</fullName>
    </submittedName>
</protein>
<evidence type="ECO:0000313" key="1">
    <source>
        <dbReference type="EMBL" id="AMN47186.1"/>
    </source>
</evidence>
<gene>
    <name evidence="1" type="ORF">ACG33_08780</name>
</gene>
<keyword evidence="2" id="KW-1185">Reference proteome</keyword>
<sequence>MRLGRIEVAALEYFRRTKVSADLTRSELRNGCVTLRDSQGNTLIEVIEGISAESITIRGAVNFASVPVFRIELRCWYCERRCLRSSETFTPGEIFECPRCGSGNVVPTDPMRASRE</sequence>
<proteinExistence type="predicted"/>
<dbReference type="KEGG" id="sdf:ACG33_08780"/>